<keyword evidence="1" id="KW-0812">Transmembrane</keyword>
<proteinExistence type="predicted"/>
<keyword evidence="1" id="KW-0472">Membrane</keyword>
<protein>
    <submittedName>
        <fullName evidence="2">Uncharacterized protein</fullName>
    </submittedName>
</protein>
<keyword evidence="3" id="KW-1185">Reference proteome</keyword>
<evidence type="ECO:0000313" key="2">
    <source>
        <dbReference type="EMBL" id="THV28021.1"/>
    </source>
</evidence>
<name>A0A4S8PDZ3_9ACTN</name>
<dbReference type="Proteomes" id="UP000305792">
    <property type="component" value="Unassembled WGS sequence"/>
</dbReference>
<accession>A0A4S8PDZ3</accession>
<feature type="transmembrane region" description="Helical" evidence="1">
    <location>
        <begin position="40"/>
        <end position="57"/>
    </location>
</feature>
<keyword evidence="1" id="KW-1133">Transmembrane helix</keyword>
<sequence>MVGLIARTGLAAGVLLPLAAGLLLLSLSTGTAEFAVTTLTAGLGLFLILISFIALYIERKRR</sequence>
<evidence type="ECO:0000256" key="1">
    <source>
        <dbReference type="SAM" id="Phobius"/>
    </source>
</evidence>
<gene>
    <name evidence="2" type="ORF">E9998_13645</name>
</gene>
<reference evidence="2 3" key="1">
    <citation type="journal article" date="2018" name="Int. J. Syst. Evol. Microbiol.">
        <title>Glycomyces paridis sp. nov., isolated from the medicinal plant Paris polyphylla.</title>
        <authorList>
            <person name="Fang X.M."/>
            <person name="Bai J.L."/>
            <person name="Su J."/>
            <person name="Zhao L.L."/>
            <person name="Liu H.Y."/>
            <person name="Ma B.P."/>
            <person name="Zhang Y.Q."/>
            <person name="Yu L.Y."/>
        </authorList>
    </citation>
    <scope>NUCLEOTIDE SEQUENCE [LARGE SCALE GENOMIC DNA]</scope>
    <source>
        <strain evidence="2 3">CPCC 204357</strain>
    </source>
</reference>
<dbReference type="AlphaFoldDB" id="A0A4S8PDZ3"/>
<organism evidence="2 3">
    <name type="scientific">Glycomyces paridis</name>
    <dbReference type="NCBI Taxonomy" id="2126555"/>
    <lineage>
        <taxon>Bacteria</taxon>
        <taxon>Bacillati</taxon>
        <taxon>Actinomycetota</taxon>
        <taxon>Actinomycetes</taxon>
        <taxon>Glycomycetales</taxon>
        <taxon>Glycomycetaceae</taxon>
        <taxon>Glycomyces</taxon>
    </lineage>
</organism>
<comment type="caution">
    <text evidence="2">The sequence shown here is derived from an EMBL/GenBank/DDBJ whole genome shotgun (WGS) entry which is preliminary data.</text>
</comment>
<evidence type="ECO:0000313" key="3">
    <source>
        <dbReference type="Proteomes" id="UP000305792"/>
    </source>
</evidence>
<dbReference type="EMBL" id="STGX01000009">
    <property type="protein sequence ID" value="THV28021.1"/>
    <property type="molecule type" value="Genomic_DNA"/>
</dbReference>
<dbReference type="RefSeq" id="WP_136530253.1">
    <property type="nucleotide sequence ID" value="NZ_STGX01000009.1"/>
</dbReference>